<feature type="compositionally biased region" description="Basic residues" evidence="1">
    <location>
        <begin position="466"/>
        <end position="478"/>
    </location>
</feature>
<organism evidence="2 3">
    <name type="scientific">Fusarium torreyae</name>
    <dbReference type="NCBI Taxonomy" id="1237075"/>
    <lineage>
        <taxon>Eukaryota</taxon>
        <taxon>Fungi</taxon>
        <taxon>Dikarya</taxon>
        <taxon>Ascomycota</taxon>
        <taxon>Pezizomycotina</taxon>
        <taxon>Sordariomycetes</taxon>
        <taxon>Hypocreomycetidae</taxon>
        <taxon>Hypocreales</taxon>
        <taxon>Nectriaceae</taxon>
        <taxon>Fusarium</taxon>
    </lineage>
</organism>
<evidence type="ECO:0000313" key="2">
    <source>
        <dbReference type="EMBL" id="KAJ4251394.1"/>
    </source>
</evidence>
<feature type="region of interest" description="Disordered" evidence="1">
    <location>
        <begin position="451"/>
        <end position="523"/>
    </location>
</feature>
<dbReference type="AlphaFoldDB" id="A0A9W8V9Q8"/>
<feature type="compositionally biased region" description="Low complexity" evidence="1">
    <location>
        <begin position="76"/>
        <end position="97"/>
    </location>
</feature>
<evidence type="ECO:0000256" key="1">
    <source>
        <dbReference type="SAM" id="MobiDB-lite"/>
    </source>
</evidence>
<feature type="region of interest" description="Disordered" evidence="1">
    <location>
        <begin position="316"/>
        <end position="345"/>
    </location>
</feature>
<sequence>MATSSSMAHLSSPFSSAGTRRGNAVRESRLPRSVPASPRQSVTSLKLNPTPNSSRPASKTRDEHRATSTITTKAKAPSNASQSPRSSSSDLSRASSPNTEQSGYDRGLKGTNTRFKGQGSTESEHPTSFLSAVTLLKEILYFLKNDEEWRINLAPDEDVRGPKTQPIHESETHHNVEAQMKMLASQLKQESEKVIRANTEEDVNDWKAKYKSLQLERNTVQEDLDRISDQNDNLFDLVGKEGKEKDVIKAENKRLEKENERLERENKRLEKEYERSEKEKARLEKELDTYRIQERYRKENAPKCATTQTENIVEHFSSQSTQTDSTDLTPQPLVSPGSQDDTLSADPHLRQEVDQLRQDNSMLSRDFPVTQEPPANALQSDNDTTIRLHREMEIDGIPPSQAELEIGDQAMICTTQQVDVTTQQDVEQEHAVPDSPLNEPLEIPTAEVVQSVQPQPMEQQHPKETKTRKRKSKHHKDCHRSETTKRRGKSSFGDHRDHAIKKKCGGRGQPHRKHRREHERENPSLVLCRSPLKPSGFWKRLRRGYRYWVTRPQNLQTFISLSNLLTG</sequence>
<feature type="compositionally biased region" description="Polar residues" evidence="1">
    <location>
        <begin position="110"/>
        <end position="127"/>
    </location>
</feature>
<feature type="region of interest" description="Disordered" evidence="1">
    <location>
        <begin position="255"/>
        <end position="282"/>
    </location>
</feature>
<evidence type="ECO:0000313" key="3">
    <source>
        <dbReference type="Proteomes" id="UP001152049"/>
    </source>
</evidence>
<accession>A0A9W8V9Q8</accession>
<dbReference type="Proteomes" id="UP001152049">
    <property type="component" value="Unassembled WGS sequence"/>
</dbReference>
<protein>
    <submittedName>
        <fullName evidence="2">Uncharacterized protein</fullName>
    </submittedName>
</protein>
<dbReference type="EMBL" id="JAOQAZ010000028">
    <property type="protein sequence ID" value="KAJ4251394.1"/>
    <property type="molecule type" value="Genomic_DNA"/>
</dbReference>
<reference evidence="2" key="1">
    <citation type="submission" date="2022-09" db="EMBL/GenBank/DDBJ databases">
        <title>Fusarium specimens isolated from Avocado Roots.</title>
        <authorList>
            <person name="Stajich J."/>
            <person name="Roper C."/>
            <person name="Heimlech-Rivalta G."/>
        </authorList>
    </citation>
    <scope>NUCLEOTIDE SEQUENCE</scope>
    <source>
        <strain evidence="2">CF00136</strain>
    </source>
</reference>
<feature type="compositionally biased region" description="Polar residues" evidence="1">
    <location>
        <begin position="1"/>
        <end position="18"/>
    </location>
</feature>
<comment type="caution">
    <text evidence="2">The sequence shown here is derived from an EMBL/GenBank/DDBJ whole genome shotgun (WGS) entry which is preliminary data.</text>
</comment>
<keyword evidence="3" id="KW-1185">Reference proteome</keyword>
<proteinExistence type="predicted"/>
<name>A0A9W8V9Q8_9HYPO</name>
<feature type="compositionally biased region" description="Low complexity" evidence="1">
    <location>
        <begin position="317"/>
        <end position="329"/>
    </location>
</feature>
<gene>
    <name evidence="2" type="ORF">NW762_011376</name>
</gene>
<feature type="compositionally biased region" description="Polar residues" evidence="1">
    <location>
        <begin position="38"/>
        <end position="57"/>
    </location>
</feature>
<feature type="region of interest" description="Disordered" evidence="1">
    <location>
        <begin position="1"/>
        <end position="127"/>
    </location>
</feature>
<feature type="compositionally biased region" description="Basic residues" evidence="1">
    <location>
        <begin position="498"/>
        <end position="517"/>
    </location>
</feature>